<dbReference type="InterPro" id="IPR029063">
    <property type="entry name" value="SAM-dependent_MTases_sf"/>
</dbReference>
<dbReference type="AlphaFoldDB" id="A0A3L6TDU5"/>
<dbReference type="OrthoDB" id="1723750at2759"/>
<dbReference type="PANTHER" id="PTHR14614">
    <property type="entry name" value="HEPATOCELLULAR CARCINOMA-ASSOCIATED ANTIGEN"/>
    <property type="match status" value="1"/>
</dbReference>
<dbReference type="GO" id="GO:0005634">
    <property type="term" value="C:nucleus"/>
    <property type="evidence" value="ECO:0007669"/>
    <property type="project" value="UniProtKB-SubCell"/>
</dbReference>
<protein>
    <recommendedName>
        <fullName evidence="3">protein-histidine N-methyltransferase</fullName>
        <ecNumber evidence="3">2.1.1.85</ecNumber>
    </recommendedName>
</protein>
<organism evidence="10 11">
    <name type="scientific">Panicum miliaceum</name>
    <name type="common">Proso millet</name>
    <name type="synonym">Broomcorn millet</name>
    <dbReference type="NCBI Taxonomy" id="4540"/>
    <lineage>
        <taxon>Eukaryota</taxon>
        <taxon>Viridiplantae</taxon>
        <taxon>Streptophyta</taxon>
        <taxon>Embryophyta</taxon>
        <taxon>Tracheophyta</taxon>
        <taxon>Spermatophyta</taxon>
        <taxon>Magnoliopsida</taxon>
        <taxon>Liliopsida</taxon>
        <taxon>Poales</taxon>
        <taxon>Poaceae</taxon>
        <taxon>PACMAD clade</taxon>
        <taxon>Panicoideae</taxon>
        <taxon>Panicodae</taxon>
        <taxon>Paniceae</taxon>
        <taxon>Panicinae</taxon>
        <taxon>Panicum</taxon>
        <taxon>Panicum sect. Panicum</taxon>
    </lineage>
</organism>
<keyword evidence="6" id="KW-0808">Transferase</keyword>
<keyword evidence="8" id="KW-0539">Nucleus</keyword>
<proteinExistence type="inferred from homology"/>
<dbReference type="Proteomes" id="UP000275267">
    <property type="component" value="Unassembled WGS sequence"/>
</dbReference>
<evidence type="ECO:0000256" key="1">
    <source>
        <dbReference type="ARBA" id="ARBA00004123"/>
    </source>
</evidence>
<name>A0A3L6TDU5_PANMI</name>
<accession>A0A3L6TDU5</accession>
<evidence type="ECO:0000256" key="3">
    <source>
        <dbReference type="ARBA" id="ARBA00012533"/>
    </source>
</evidence>
<keyword evidence="4" id="KW-0963">Cytoplasm</keyword>
<dbReference type="GO" id="GO:0018064">
    <property type="term" value="F:protein-L-histidine N-tele-methyltransferase activity"/>
    <property type="evidence" value="ECO:0007669"/>
    <property type="project" value="UniProtKB-EC"/>
</dbReference>
<reference evidence="11" key="1">
    <citation type="journal article" date="2019" name="Nat. Commun.">
        <title>The genome of broomcorn millet.</title>
        <authorList>
            <person name="Zou C."/>
            <person name="Miki D."/>
            <person name="Li D."/>
            <person name="Tang Q."/>
            <person name="Xiao L."/>
            <person name="Rajput S."/>
            <person name="Deng P."/>
            <person name="Jia W."/>
            <person name="Huang R."/>
            <person name="Zhang M."/>
            <person name="Sun Y."/>
            <person name="Hu J."/>
            <person name="Fu X."/>
            <person name="Schnable P.S."/>
            <person name="Li F."/>
            <person name="Zhang H."/>
            <person name="Feng B."/>
            <person name="Zhu X."/>
            <person name="Liu R."/>
            <person name="Schnable J.C."/>
            <person name="Zhu J.-K."/>
            <person name="Zhang H."/>
        </authorList>
    </citation>
    <scope>NUCLEOTIDE SEQUENCE [LARGE SCALE GENOMIC DNA]</scope>
</reference>
<evidence type="ECO:0000313" key="11">
    <source>
        <dbReference type="Proteomes" id="UP000275267"/>
    </source>
</evidence>
<dbReference type="Gene3D" id="3.40.50.150">
    <property type="entry name" value="Vaccinia Virus protein VP39"/>
    <property type="match status" value="1"/>
</dbReference>
<evidence type="ECO:0000256" key="7">
    <source>
        <dbReference type="ARBA" id="ARBA00022691"/>
    </source>
</evidence>
<evidence type="ECO:0000256" key="5">
    <source>
        <dbReference type="ARBA" id="ARBA00022603"/>
    </source>
</evidence>
<evidence type="ECO:0000256" key="8">
    <source>
        <dbReference type="ARBA" id="ARBA00023242"/>
    </source>
</evidence>
<comment type="similarity">
    <text evidence="9">Belongs to the methyltransferase superfamily. METTL18 family.</text>
</comment>
<dbReference type="GO" id="GO:0005737">
    <property type="term" value="C:cytoplasm"/>
    <property type="evidence" value="ECO:0007669"/>
    <property type="project" value="UniProtKB-SubCell"/>
</dbReference>
<gene>
    <name evidence="10" type="ORF">C2845_PM03G32560</name>
</gene>
<dbReference type="EC" id="2.1.1.85" evidence="3"/>
<evidence type="ECO:0000256" key="6">
    <source>
        <dbReference type="ARBA" id="ARBA00022679"/>
    </source>
</evidence>
<comment type="caution">
    <text evidence="10">The sequence shown here is derived from an EMBL/GenBank/DDBJ whole genome shotgun (WGS) entry which is preliminary data.</text>
</comment>
<comment type="subcellular location">
    <subcellularLocation>
        <location evidence="2">Cytoplasm</location>
    </subcellularLocation>
    <subcellularLocation>
        <location evidence="1">Nucleus</location>
    </subcellularLocation>
</comment>
<dbReference type="InterPro" id="IPR019410">
    <property type="entry name" value="Methyltransf_16"/>
</dbReference>
<dbReference type="PANTHER" id="PTHR14614:SF39">
    <property type="entry name" value="HISTIDINE PROTEIN METHYLTRANSFERASE 1 HOMOLOG"/>
    <property type="match status" value="1"/>
</dbReference>
<evidence type="ECO:0000256" key="9">
    <source>
        <dbReference type="ARBA" id="ARBA00038126"/>
    </source>
</evidence>
<evidence type="ECO:0000256" key="2">
    <source>
        <dbReference type="ARBA" id="ARBA00004496"/>
    </source>
</evidence>
<keyword evidence="5" id="KW-0489">Methyltransferase</keyword>
<evidence type="ECO:0000313" key="10">
    <source>
        <dbReference type="EMBL" id="RLN35627.1"/>
    </source>
</evidence>
<dbReference type="EMBL" id="PQIB02000002">
    <property type="protein sequence ID" value="RLN35627.1"/>
    <property type="molecule type" value="Genomic_DNA"/>
</dbReference>
<keyword evidence="11" id="KW-1185">Reference proteome</keyword>
<dbReference type="STRING" id="4540.A0A3L6TDU5"/>
<sequence length="367" mass="39936">MENTEAVKNTTTSTPTFASPLFSFSNPGSASFGFGFDSGAPPPPPPPAVEVQLSEESPVASASLDPVVVDNSLTIYKENMKVEIEYSLFFTAYFYLFGPAKLSKTMAPGGLKLWEGSLDLVKALNSDIKEGRLLLEGNRVLELGCGHGLPGIFAGLKGAGLIHFQDFNAEVLKCLTIPNVKVNLFKESPEGTCTSRSVGFFAGDWSEMDKLLLCGDAEQDKTTSGVSEDKTYNGYDIILMAETVYALSSLPNLYRLIKKCLRYPGGVVYMAGKKHYFGVGGGTRPFLRLVEEDGAMRTERLNDVADGSSNVRELSIRNDTPCFAGMGPRDPGTHGSQEECFFPSKTLEMSCTCPNNTKTDSERRQWE</sequence>
<evidence type="ECO:0000256" key="4">
    <source>
        <dbReference type="ARBA" id="ARBA00022490"/>
    </source>
</evidence>
<dbReference type="SUPFAM" id="SSF53335">
    <property type="entry name" value="S-adenosyl-L-methionine-dependent methyltransferases"/>
    <property type="match status" value="1"/>
</dbReference>
<keyword evidence="7" id="KW-0949">S-adenosyl-L-methionine</keyword>
<dbReference type="GO" id="GO:0032259">
    <property type="term" value="P:methylation"/>
    <property type="evidence" value="ECO:0007669"/>
    <property type="project" value="UniProtKB-KW"/>
</dbReference>